<organism evidence="1 2">
    <name type="scientific">Phocoenobacter uteri</name>
    <dbReference type="NCBI Taxonomy" id="146806"/>
    <lineage>
        <taxon>Bacteria</taxon>
        <taxon>Pseudomonadati</taxon>
        <taxon>Pseudomonadota</taxon>
        <taxon>Gammaproteobacteria</taxon>
        <taxon>Pasteurellales</taxon>
        <taxon>Pasteurellaceae</taxon>
        <taxon>Phocoenobacter</taxon>
    </lineage>
</organism>
<evidence type="ECO:0000313" key="1">
    <source>
        <dbReference type="EMBL" id="SUB58266.1"/>
    </source>
</evidence>
<name>A0A379C991_9PAST</name>
<dbReference type="RefSeq" id="WP_115314795.1">
    <property type="nucleotide sequence ID" value="NZ_LWIF01000001.1"/>
</dbReference>
<accession>A0A379C991</accession>
<dbReference type="EMBL" id="UGTA01000001">
    <property type="protein sequence ID" value="SUB58266.1"/>
    <property type="molecule type" value="Genomic_DNA"/>
</dbReference>
<dbReference type="Proteomes" id="UP000255417">
    <property type="component" value="Unassembled WGS sequence"/>
</dbReference>
<dbReference type="OrthoDB" id="5672272at2"/>
<proteinExistence type="predicted"/>
<gene>
    <name evidence="1" type="ORF">NCTC12872_00219</name>
</gene>
<keyword evidence="2" id="KW-1185">Reference proteome</keyword>
<dbReference type="AlphaFoldDB" id="A0A379C991"/>
<evidence type="ECO:0000313" key="2">
    <source>
        <dbReference type="Proteomes" id="UP000255417"/>
    </source>
</evidence>
<sequence>MKNIQIKLKDSEKVVETFDLVDGELLILDAQRGVNYELLNTLSGLAPQNIITKRIDQDLLIILDEGEGGGSPDEIVPDVVIKGYYGEMQGEAGNTDATGVLVGLHQNGKYYAYIPESSDPTNAVSVLEDNMAEPQAIGGQEIENGTFTFSPWYVLFGATALYILTADDDSSGATAEPNPMDYSIGGDDIVISDNKATITESGKLDLSSENIQTKLHGADILDLTQNNVSVKDLIIDNAIIDKLVGKDEGLVINADDNDIVKVKGGVFLGDVEMEGITYHQYDLNGDKIEDLLISGITPEII</sequence>
<protein>
    <submittedName>
        <fullName evidence="1">Uncharacterized protein</fullName>
    </submittedName>
</protein>
<reference evidence="1 2" key="1">
    <citation type="submission" date="2018-06" db="EMBL/GenBank/DDBJ databases">
        <authorList>
            <consortium name="Pathogen Informatics"/>
            <person name="Doyle S."/>
        </authorList>
    </citation>
    <scope>NUCLEOTIDE SEQUENCE [LARGE SCALE GENOMIC DNA]</scope>
    <source>
        <strain evidence="1 2">NCTC12872</strain>
    </source>
</reference>